<proteinExistence type="inferred from homology"/>
<feature type="transmembrane region" description="Helical" evidence="14">
    <location>
        <begin position="70"/>
        <end position="91"/>
    </location>
</feature>
<dbReference type="EnsemblMetazoa" id="XM_001119960">
    <property type="protein sequence ID" value="XP_001119960"/>
    <property type="gene ID" value="LOC725315"/>
</dbReference>
<evidence type="ECO:0000313" key="15">
    <source>
        <dbReference type="EnsemblMetazoa" id="XP_001119960"/>
    </source>
</evidence>
<comment type="subcellular location">
    <subcellularLocation>
        <location evidence="1">Mitochondrion inner membrane</location>
        <topology evidence="1">Single-pass membrane protein</topology>
    </subcellularLocation>
</comment>
<evidence type="ECO:0000313" key="16">
    <source>
        <dbReference type="Proteomes" id="UP000005203"/>
    </source>
</evidence>
<dbReference type="PANTHER" id="PTHR15469:SF0">
    <property type="entry name" value="NADH DEHYDROGENASE [UBIQUINONE] 1 BETA SUBCOMPLEX SUBUNIT 4"/>
    <property type="match status" value="1"/>
</dbReference>
<sequence length="117" mass="13937">MSSSSFKELFDVSPKQREIIQWRDARRKELRQKYLKEIHNPMKQTMPVESAVMRLNGLRLQHEYITRVRLYPHLTSAFMLIGSMFAGVLLLTKLKDDNEHLYRTGQISYADREFKFS</sequence>
<evidence type="ECO:0000256" key="9">
    <source>
        <dbReference type="ARBA" id="ARBA00022989"/>
    </source>
</evidence>
<keyword evidence="7" id="KW-0999">Mitochondrion inner membrane</keyword>
<evidence type="ECO:0000256" key="5">
    <source>
        <dbReference type="ARBA" id="ARBA00022660"/>
    </source>
</evidence>
<dbReference type="Proteomes" id="UP000005203">
    <property type="component" value="Linkage group LG16"/>
</dbReference>
<keyword evidence="4" id="KW-0813">Transport</keyword>
<reference evidence="15" key="1">
    <citation type="submission" date="2021-01" db="UniProtKB">
        <authorList>
            <consortium name="EnsemblMetazoa"/>
        </authorList>
    </citation>
    <scope>IDENTIFICATION</scope>
    <source>
        <strain evidence="15">DH4</strain>
    </source>
</reference>
<dbReference type="GO" id="GO:0005743">
    <property type="term" value="C:mitochondrial inner membrane"/>
    <property type="evidence" value="ECO:0007669"/>
    <property type="project" value="UniProtKB-SubCell"/>
</dbReference>
<dbReference type="PANTHER" id="PTHR15469">
    <property type="entry name" value="NADH-UBIQUINONE OXIDOREDUCTASE B15 SUBUNIT"/>
    <property type="match status" value="1"/>
</dbReference>
<evidence type="ECO:0000256" key="8">
    <source>
        <dbReference type="ARBA" id="ARBA00022982"/>
    </source>
</evidence>
<evidence type="ECO:0000256" key="6">
    <source>
        <dbReference type="ARBA" id="ARBA00022692"/>
    </source>
</evidence>
<accession>A0A8B6XDS8</accession>
<dbReference type="OMA" id="EAFICRK"/>
<keyword evidence="5" id="KW-0679">Respiratory chain</keyword>
<keyword evidence="8" id="KW-0249">Electron transport</keyword>
<dbReference type="KEGG" id="ame:725315"/>
<evidence type="ECO:0000256" key="2">
    <source>
        <dbReference type="ARBA" id="ARBA00007260"/>
    </source>
</evidence>
<evidence type="ECO:0000256" key="3">
    <source>
        <dbReference type="ARBA" id="ARBA00018681"/>
    </source>
</evidence>
<accession>A0A7M7FYH4</accession>
<evidence type="ECO:0000256" key="10">
    <source>
        <dbReference type="ARBA" id="ARBA00023128"/>
    </source>
</evidence>
<keyword evidence="10" id="KW-0496">Mitochondrion</keyword>
<dbReference type="AlphaFoldDB" id="A0A7M7FYH4"/>
<evidence type="ECO:0000256" key="12">
    <source>
        <dbReference type="ARBA" id="ARBA00030212"/>
    </source>
</evidence>
<dbReference type="RefSeq" id="XP_001119960.1">
    <property type="nucleotide sequence ID" value="XM_001119960.5"/>
</dbReference>
<dbReference type="OrthoDB" id="5818798at2759"/>
<evidence type="ECO:0000256" key="4">
    <source>
        <dbReference type="ARBA" id="ARBA00022448"/>
    </source>
</evidence>
<keyword evidence="9 14" id="KW-1133">Transmembrane helix</keyword>
<evidence type="ECO:0000256" key="13">
    <source>
        <dbReference type="ARBA" id="ARBA00030987"/>
    </source>
</evidence>
<evidence type="ECO:0000256" key="1">
    <source>
        <dbReference type="ARBA" id="ARBA00004434"/>
    </source>
</evidence>
<evidence type="ECO:0000256" key="11">
    <source>
        <dbReference type="ARBA" id="ARBA00023136"/>
    </source>
</evidence>
<keyword evidence="16" id="KW-1185">Reference proteome</keyword>
<dbReference type="Pfam" id="PF07225">
    <property type="entry name" value="NDUF_B4"/>
    <property type="match status" value="1"/>
</dbReference>
<evidence type="ECO:0000256" key="7">
    <source>
        <dbReference type="ARBA" id="ARBA00022792"/>
    </source>
</evidence>
<dbReference type="InterPro" id="IPR009866">
    <property type="entry name" value="NADH_UbQ_OxRdtase_NDUFB4_su"/>
</dbReference>
<gene>
    <name evidence="15" type="primary">725315</name>
    <name evidence="17" type="synonym">LOC725315</name>
</gene>
<keyword evidence="11 14" id="KW-0472">Membrane</keyword>
<evidence type="ECO:0000313" key="17">
    <source>
        <dbReference type="RefSeq" id="XP_001119960.1"/>
    </source>
</evidence>
<reference evidence="17" key="2">
    <citation type="submission" date="2025-04" db="UniProtKB">
        <authorList>
            <consortium name="RefSeq"/>
        </authorList>
    </citation>
    <scope>IDENTIFICATION</scope>
    <source>
        <strain evidence="17">DH4</strain>
        <tissue evidence="17">Whole body</tissue>
    </source>
</reference>
<comment type="similarity">
    <text evidence="2">Belongs to the complex I NDUFB4 subunit family.</text>
</comment>
<organism evidence="15">
    <name type="scientific">Apis mellifera</name>
    <name type="common">Honeybee</name>
    <dbReference type="NCBI Taxonomy" id="7460"/>
    <lineage>
        <taxon>Eukaryota</taxon>
        <taxon>Metazoa</taxon>
        <taxon>Ecdysozoa</taxon>
        <taxon>Arthropoda</taxon>
        <taxon>Hexapoda</taxon>
        <taxon>Insecta</taxon>
        <taxon>Pterygota</taxon>
        <taxon>Neoptera</taxon>
        <taxon>Endopterygota</taxon>
        <taxon>Hymenoptera</taxon>
        <taxon>Apocrita</taxon>
        <taxon>Aculeata</taxon>
        <taxon>Apoidea</taxon>
        <taxon>Anthophila</taxon>
        <taxon>Apidae</taxon>
        <taxon>Apis</taxon>
    </lineage>
</organism>
<protein>
    <recommendedName>
        <fullName evidence="3">NADH dehydrogenase [ubiquinone] 1 beta subcomplex subunit 4</fullName>
    </recommendedName>
    <alternativeName>
        <fullName evidence="12">Complex I-B15</fullName>
    </alternativeName>
    <alternativeName>
        <fullName evidence="13">NADH-ubiquinone oxidoreductase B15 subunit</fullName>
    </alternativeName>
</protein>
<evidence type="ECO:0000256" key="14">
    <source>
        <dbReference type="SAM" id="Phobius"/>
    </source>
</evidence>
<name>A0A7M7FYH4_APIME</name>
<keyword evidence="6 14" id="KW-0812">Transmembrane</keyword>